<organism evidence="1 2">
    <name type="scientific">Parascaris equorum</name>
    <name type="common">Equine roundworm</name>
    <dbReference type="NCBI Taxonomy" id="6256"/>
    <lineage>
        <taxon>Eukaryota</taxon>
        <taxon>Metazoa</taxon>
        <taxon>Ecdysozoa</taxon>
        <taxon>Nematoda</taxon>
        <taxon>Chromadorea</taxon>
        <taxon>Rhabditida</taxon>
        <taxon>Spirurina</taxon>
        <taxon>Ascaridomorpha</taxon>
        <taxon>Ascaridoidea</taxon>
        <taxon>Ascarididae</taxon>
        <taxon>Parascaris</taxon>
    </lineage>
</organism>
<sequence>MHTALEVRKEESNVRGPVAQWITRRSTEPKIVGSNPARVAELIGPPAGNVNAVDRVCVLLSNVMGFLESTLNERYTMDHSNPTQNIHLVVVVVTSNSVMYRPTVDRFGVMFFLSTALQQSETNKPVAIRLSVTAIASCI</sequence>
<accession>A0A914R8A5</accession>
<dbReference type="AlphaFoldDB" id="A0A914R8A5"/>
<dbReference type="WBParaSite" id="PEQ_0000269601-mRNA-1">
    <property type="protein sequence ID" value="PEQ_0000269601-mRNA-1"/>
    <property type="gene ID" value="PEQ_0000269601"/>
</dbReference>
<evidence type="ECO:0000313" key="2">
    <source>
        <dbReference type="WBParaSite" id="PEQ_0000269601-mRNA-1"/>
    </source>
</evidence>
<name>A0A914R8A5_PAREQ</name>
<reference evidence="2" key="1">
    <citation type="submission" date="2022-11" db="UniProtKB">
        <authorList>
            <consortium name="WormBaseParasite"/>
        </authorList>
    </citation>
    <scope>IDENTIFICATION</scope>
</reference>
<protein>
    <submittedName>
        <fullName evidence="2">Uncharacterized protein</fullName>
    </submittedName>
</protein>
<keyword evidence="1" id="KW-1185">Reference proteome</keyword>
<evidence type="ECO:0000313" key="1">
    <source>
        <dbReference type="Proteomes" id="UP000887564"/>
    </source>
</evidence>
<dbReference type="Proteomes" id="UP000887564">
    <property type="component" value="Unplaced"/>
</dbReference>
<proteinExistence type="predicted"/>